<proteinExistence type="predicted"/>
<sequence>MLLFAKKFEPKPTPIRMNRCNIGSSVVKEDINDYKNIWLNLENKQLRFIDGDWIEVSKKGEQASSDDNLAKLTKSVKSLENENKLNEVKLDILLDLLTENLVQRM</sequence>
<protein>
    <submittedName>
        <fullName evidence="2">Uncharacterized protein</fullName>
    </submittedName>
</protein>
<dbReference type="FunCoup" id="A0A7R8UQI9">
    <property type="interactions" value="106"/>
</dbReference>
<name>A0A7R8UQI9_HERIL</name>
<evidence type="ECO:0000313" key="2">
    <source>
        <dbReference type="EMBL" id="CAD7085161.1"/>
    </source>
</evidence>
<dbReference type="OrthoDB" id="2145765at2759"/>
<dbReference type="InterPro" id="IPR028118">
    <property type="entry name" value="Chibby_fam"/>
</dbReference>
<keyword evidence="1" id="KW-0175">Coiled coil</keyword>
<keyword evidence="3" id="KW-1185">Reference proteome</keyword>
<feature type="coiled-coil region" evidence="1">
    <location>
        <begin position="62"/>
        <end position="89"/>
    </location>
</feature>
<dbReference type="Proteomes" id="UP000594454">
    <property type="component" value="Chromosome 3"/>
</dbReference>
<evidence type="ECO:0000313" key="3">
    <source>
        <dbReference type="Proteomes" id="UP000594454"/>
    </source>
</evidence>
<dbReference type="EMBL" id="LR899011">
    <property type="protein sequence ID" value="CAD7085161.1"/>
    <property type="molecule type" value="Genomic_DNA"/>
</dbReference>
<dbReference type="InParanoid" id="A0A7R8UQI9"/>
<evidence type="ECO:0000256" key="1">
    <source>
        <dbReference type="SAM" id="Coils"/>
    </source>
</evidence>
<dbReference type="Pfam" id="PF14645">
    <property type="entry name" value="Chibby"/>
    <property type="match status" value="1"/>
</dbReference>
<dbReference type="AlphaFoldDB" id="A0A7R8UQI9"/>
<gene>
    <name evidence="2" type="ORF">HERILL_LOCUS8023</name>
</gene>
<reference evidence="2 3" key="1">
    <citation type="submission" date="2020-11" db="EMBL/GenBank/DDBJ databases">
        <authorList>
            <person name="Wallbank WR R."/>
            <person name="Pardo Diaz C."/>
            <person name="Kozak K."/>
            <person name="Martin S."/>
            <person name="Jiggins C."/>
            <person name="Moest M."/>
            <person name="Warren A I."/>
            <person name="Generalovic N T."/>
            <person name="Byers J.R.P. K."/>
            <person name="Montejo-Kovacevich G."/>
            <person name="Yen C E."/>
        </authorList>
    </citation>
    <scope>NUCLEOTIDE SEQUENCE [LARGE SCALE GENOMIC DNA]</scope>
</reference>
<organism evidence="2 3">
    <name type="scientific">Hermetia illucens</name>
    <name type="common">Black soldier fly</name>
    <dbReference type="NCBI Taxonomy" id="343691"/>
    <lineage>
        <taxon>Eukaryota</taxon>
        <taxon>Metazoa</taxon>
        <taxon>Ecdysozoa</taxon>
        <taxon>Arthropoda</taxon>
        <taxon>Hexapoda</taxon>
        <taxon>Insecta</taxon>
        <taxon>Pterygota</taxon>
        <taxon>Neoptera</taxon>
        <taxon>Endopterygota</taxon>
        <taxon>Diptera</taxon>
        <taxon>Brachycera</taxon>
        <taxon>Stratiomyomorpha</taxon>
        <taxon>Stratiomyidae</taxon>
        <taxon>Hermetiinae</taxon>
        <taxon>Hermetia</taxon>
    </lineage>
</organism>
<dbReference type="OMA" id="IWMHSAR"/>
<accession>A0A7R8UQI9</accession>